<gene>
    <name evidence="2" type="ORF">C8D86_11820</name>
</gene>
<feature type="domain" description="DUF559" evidence="1">
    <location>
        <begin position="3"/>
        <end position="107"/>
    </location>
</feature>
<keyword evidence="2" id="KW-0255">Endonuclease</keyword>
<dbReference type="GO" id="GO:0004519">
    <property type="term" value="F:endonuclease activity"/>
    <property type="evidence" value="ECO:0007669"/>
    <property type="project" value="UniProtKB-KW"/>
</dbReference>
<dbReference type="PANTHER" id="PTHR38590">
    <property type="entry name" value="BLL0828 PROTEIN"/>
    <property type="match status" value="1"/>
</dbReference>
<evidence type="ECO:0000259" key="1">
    <source>
        <dbReference type="Pfam" id="PF04480"/>
    </source>
</evidence>
<dbReference type="AlphaFoldDB" id="A0A370GDC9"/>
<protein>
    <submittedName>
        <fullName evidence="2">Very-short-patch-repair endonuclease</fullName>
    </submittedName>
</protein>
<name>A0A370GDC9_9COXI</name>
<dbReference type="InterPro" id="IPR011335">
    <property type="entry name" value="Restrct_endonuc-II-like"/>
</dbReference>
<proteinExistence type="predicted"/>
<dbReference type="InterPro" id="IPR047216">
    <property type="entry name" value="Endonuclease_DUF559_bact"/>
</dbReference>
<dbReference type="EMBL" id="QQAX01000018">
    <property type="protein sequence ID" value="RDI41697.1"/>
    <property type="molecule type" value="Genomic_DNA"/>
</dbReference>
<keyword evidence="2" id="KW-0540">Nuclease</keyword>
<keyword evidence="2" id="KW-0378">Hydrolase</keyword>
<reference evidence="2 3" key="1">
    <citation type="submission" date="2018-07" db="EMBL/GenBank/DDBJ databases">
        <title>Genomic Encyclopedia of Type Strains, Phase IV (KMG-IV): sequencing the most valuable type-strain genomes for metagenomic binning, comparative biology and taxonomic classification.</title>
        <authorList>
            <person name="Goeker M."/>
        </authorList>
    </citation>
    <scope>NUCLEOTIDE SEQUENCE [LARGE SCALE GENOMIC DNA]</scope>
    <source>
        <strain evidence="2 3">DSM 16500</strain>
    </source>
</reference>
<accession>A0A370GDC9</accession>
<dbReference type="SUPFAM" id="SSF52980">
    <property type="entry name" value="Restriction endonuclease-like"/>
    <property type="match status" value="1"/>
</dbReference>
<dbReference type="CDD" id="cd01038">
    <property type="entry name" value="Endonuclease_DUF559"/>
    <property type="match status" value="1"/>
</dbReference>
<comment type="caution">
    <text evidence="2">The sequence shown here is derived from an EMBL/GenBank/DDBJ whole genome shotgun (WGS) entry which is preliminary data.</text>
</comment>
<keyword evidence="3" id="KW-1185">Reference proteome</keyword>
<organism evidence="2 3">
    <name type="scientific">Aquicella lusitana</name>
    <dbReference type="NCBI Taxonomy" id="254246"/>
    <lineage>
        <taxon>Bacteria</taxon>
        <taxon>Pseudomonadati</taxon>
        <taxon>Pseudomonadota</taxon>
        <taxon>Gammaproteobacteria</taxon>
        <taxon>Legionellales</taxon>
        <taxon>Coxiellaceae</taxon>
        <taxon>Aquicella</taxon>
    </lineage>
</organism>
<evidence type="ECO:0000313" key="2">
    <source>
        <dbReference type="EMBL" id="RDI41697.1"/>
    </source>
</evidence>
<dbReference type="Gene3D" id="3.40.960.10">
    <property type="entry name" value="VSR Endonuclease"/>
    <property type="match status" value="1"/>
</dbReference>
<dbReference type="PANTHER" id="PTHR38590:SF1">
    <property type="entry name" value="BLL0828 PROTEIN"/>
    <property type="match status" value="1"/>
</dbReference>
<dbReference type="RefSeq" id="WP_197737809.1">
    <property type="nucleotide sequence ID" value="NZ_LR699114.1"/>
</dbReference>
<dbReference type="Pfam" id="PF04480">
    <property type="entry name" value="DUF559"/>
    <property type="match status" value="1"/>
</dbReference>
<evidence type="ECO:0000313" key="3">
    <source>
        <dbReference type="Proteomes" id="UP000254720"/>
    </source>
</evidence>
<sequence length="111" mass="13839">MLKEYQKKLRKNLTEAEIYLWTHLRNRRFHGFKFRRQQILRGFIVDFVCFEKKLIIELDGGQHSEQEKYDRKRTNLLEEEGFHVLRFWNHEVMRNREDVLETIYQILLNKV</sequence>
<dbReference type="Proteomes" id="UP000254720">
    <property type="component" value="Unassembled WGS sequence"/>
</dbReference>
<dbReference type="InterPro" id="IPR007569">
    <property type="entry name" value="DUF559"/>
</dbReference>